<evidence type="ECO:0000313" key="2">
    <source>
        <dbReference type="EMBL" id="KAA1129651.1"/>
    </source>
</evidence>
<dbReference type="EMBL" id="VDEP01000136">
    <property type="protein sequence ID" value="KAA1129651.1"/>
    <property type="molecule type" value="Genomic_DNA"/>
</dbReference>
<dbReference type="AlphaFoldDB" id="A0A5B0RUM3"/>
<evidence type="ECO:0000256" key="1">
    <source>
        <dbReference type="SAM" id="MobiDB-lite"/>
    </source>
</evidence>
<comment type="caution">
    <text evidence="2">The sequence shown here is derived from an EMBL/GenBank/DDBJ whole genome shotgun (WGS) entry which is preliminary data.</text>
</comment>
<feature type="region of interest" description="Disordered" evidence="1">
    <location>
        <begin position="1"/>
        <end position="51"/>
    </location>
</feature>
<accession>A0A5B0RUM3</accession>
<reference evidence="2 3" key="1">
    <citation type="submission" date="2019-05" db="EMBL/GenBank/DDBJ databases">
        <title>Emergence of the Ug99 lineage of the wheat stem rust pathogen through somatic hybridization.</title>
        <authorList>
            <person name="Li F."/>
            <person name="Upadhyaya N.M."/>
            <person name="Sperschneider J."/>
            <person name="Matny O."/>
            <person name="Nguyen-Phuc H."/>
            <person name="Mago R."/>
            <person name="Raley C."/>
            <person name="Miller M.E."/>
            <person name="Silverstein K.A.T."/>
            <person name="Henningsen E."/>
            <person name="Hirsch C.D."/>
            <person name="Visser B."/>
            <person name="Pretorius Z.A."/>
            <person name="Steffenson B.J."/>
            <person name="Schwessinger B."/>
            <person name="Dodds P.N."/>
            <person name="Figueroa M."/>
        </authorList>
    </citation>
    <scope>NUCLEOTIDE SEQUENCE [LARGE SCALE GENOMIC DNA]</scope>
    <source>
        <strain evidence="2 3">Ug99</strain>
    </source>
</reference>
<dbReference type="Proteomes" id="UP000325313">
    <property type="component" value="Unassembled WGS sequence"/>
</dbReference>
<proteinExistence type="predicted"/>
<sequence>MQKRFANVVPFRRGQRSGATREETDRRSKEQSHTVLVSDLAPEGNDEAPVSEGCDDAPFQFLQIDVPFLFLQIDTTFLFLQIDTTFLFLQIDATFQFLQICRL</sequence>
<protein>
    <submittedName>
        <fullName evidence="2">Uncharacterized protein</fullName>
    </submittedName>
</protein>
<gene>
    <name evidence="2" type="ORF">PGTUg99_033517</name>
</gene>
<name>A0A5B0RUM3_PUCGR</name>
<feature type="compositionally biased region" description="Basic and acidic residues" evidence="1">
    <location>
        <begin position="19"/>
        <end position="32"/>
    </location>
</feature>
<organism evidence="2 3">
    <name type="scientific">Puccinia graminis f. sp. tritici</name>
    <dbReference type="NCBI Taxonomy" id="56615"/>
    <lineage>
        <taxon>Eukaryota</taxon>
        <taxon>Fungi</taxon>
        <taxon>Dikarya</taxon>
        <taxon>Basidiomycota</taxon>
        <taxon>Pucciniomycotina</taxon>
        <taxon>Pucciniomycetes</taxon>
        <taxon>Pucciniales</taxon>
        <taxon>Pucciniaceae</taxon>
        <taxon>Puccinia</taxon>
    </lineage>
</organism>
<evidence type="ECO:0000313" key="3">
    <source>
        <dbReference type="Proteomes" id="UP000325313"/>
    </source>
</evidence>